<gene>
    <name evidence="2" type="ORF">LSH36_777g00004</name>
</gene>
<dbReference type="Proteomes" id="UP001208570">
    <property type="component" value="Unassembled WGS sequence"/>
</dbReference>
<evidence type="ECO:0000256" key="1">
    <source>
        <dbReference type="SAM" id="SignalP"/>
    </source>
</evidence>
<protein>
    <submittedName>
        <fullName evidence="2">Uncharacterized protein</fullName>
    </submittedName>
</protein>
<proteinExistence type="predicted"/>
<evidence type="ECO:0000313" key="3">
    <source>
        <dbReference type="Proteomes" id="UP001208570"/>
    </source>
</evidence>
<dbReference type="AlphaFoldDB" id="A0AAD9J1B8"/>
<feature type="signal peptide" evidence="1">
    <location>
        <begin position="1"/>
        <end position="26"/>
    </location>
</feature>
<keyword evidence="3" id="KW-1185">Reference proteome</keyword>
<sequence length="170" mass="19204">MDTKWHLPLLGIGLHLLFVIVADVSADRVAQRRPEILFANSTLLNDRKVTCDNFRPSDGKFAADTWACHNMKVDGLYLRYWYIPGFGADTGCSDGKSKYDSRNDLAELCRQMMRAHGVHKELWAAYVNKASCLRSPGKRVIFALSGDTFHWETVPQGNGYVITFRCMAVD</sequence>
<evidence type="ECO:0000313" key="2">
    <source>
        <dbReference type="EMBL" id="KAK2144193.1"/>
    </source>
</evidence>
<name>A0AAD9J1B8_9ANNE</name>
<accession>A0AAD9J1B8</accession>
<comment type="caution">
    <text evidence="2">The sequence shown here is derived from an EMBL/GenBank/DDBJ whole genome shotgun (WGS) entry which is preliminary data.</text>
</comment>
<feature type="chain" id="PRO_5041908907" evidence="1">
    <location>
        <begin position="27"/>
        <end position="170"/>
    </location>
</feature>
<keyword evidence="1" id="KW-0732">Signal</keyword>
<reference evidence="2" key="1">
    <citation type="journal article" date="2023" name="Mol. Biol. Evol.">
        <title>Third-Generation Sequencing Reveals the Adaptive Role of the Epigenome in Three Deep-Sea Polychaetes.</title>
        <authorList>
            <person name="Perez M."/>
            <person name="Aroh O."/>
            <person name="Sun Y."/>
            <person name="Lan Y."/>
            <person name="Juniper S.K."/>
            <person name="Young C.R."/>
            <person name="Angers B."/>
            <person name="Qian P.Y."/>
        </authorList>
    </citation>
    <scope>NUCLEOTIDE SEQUENCE</scope>
    <source>
        <strain evidence="2">P08H-3</strain>
    </source>
</reference>
<dbReference type="EMBL" id="JAODUP010000777">
    <property type="protein sequence ID" value="KAK2144193.1"/>
    <property type="molecule type" value="Genomic_DNA"/>
</dbReference>
<organism evidence="2 3">
    <name type="scientific">Paralvinella palmiformis</name>
    <dbReference type="NCBI Taxonomy" id="53620"/>
    <lineage>
        <taxon>Eukaryota</taxon>
        <taxon>Metazoa</taxon>
        <taxon>Spiralia</taxon>
        <taxon>Lophotrochozoa</taxon>
        <taxon>Annelida</taxon>
        <taxon>Polychaeta</taxon>
        <taxon>Sedentaria</taxon>
        <taxon>Canalipalpata</taxon>
        <taxon>Terebellida</taxon>
        <taxon>Terebelliformia</taxon>
        <taxon>Alvinellidae</taxon>
        <taxon>Paralvinella</taxon>
    </lineage>
</organism>